<dbReference type="Gene3D" id="2.60.120.10">
    <property type="entry name" value="Jelly Rolls"/>
    <property type="match status" value="1"/>
</dbReference>
<dbReference type="InterPro" id="IPR018060">
    <property type="entry name" value="HTH_AraC"/>
</dbReference>
<dbReference type="PANTHER" id="PTHR43280:SF2">
    <property type="entry name" value="HTH-TYPE TRANSCRIPTIONAL REGULATOR EXSA"/>
    <property type="match status" value="1"/>
</dbReference>
<keyword evidence="6" id="KW-1185">Reference proteome</keyword>
<dbReference type="InterPro" id="IPR018062">
    <property type="entry name" value="HTH_AraC-typ_CS"/>
</dbReference>
<keyword evidence="3" id="KW-0804">Transcription</keyword>
<dbReference type="SUPFAM" id="SSF51215">
    <property type="entry name" value="Regulatory protein AraC"/>
    <property type="match status" value="1"/>
</dbReference>
<evidence type="ECO:0000256" key="2">
    <source>
        <dbReference type="ARBA" id="ARBA00023125"/>
    </source>
</evidence>
<accession>A0ABX2HAR3</accession>
<name>A0ABX2HAR3_9FIRM</name>
<evidence type="ECO:0000259" key="4">
    <source>
        <dbReference type="PROSITE" id="PS01124"/>
    </source>
</evidence>
<evidence type="ECO:0000313" key="5">
    <source>
        <dbReference type="EMBL" id="NSG87022.1"/>
    </source>
</evidence>
<dbReference type="SMART" id="SM00342">
    <property type="entry name" value="HTH_ARAC"/>
    <property type="match status" value="1"/>
</dbReference>
<reference evidence="5 6" key="1">
    <citation type="journal article" date="2020" name="Cell Host Microbe">
        <title>Functional and Genomic Variation between Human-Derived Isolates of Lachnospiraceae Reveals Inter- and Intra-Species Diversity.</title>
        <authorList>
            <person name="Sorbara M.T."/>
            <person name="Littmann E.R."/>
            <person name="Fontana E."/>
            <person name="Moody T.U."/>
            <person name="Kohout C.E."/>
            <person name="Gjonbalaj M."/>
            <person name="Eaton V."/>
            <person name="Seok R."/>
            <person name="Leiner I.M."/>
            <person name="Pamer E.G."/>
        </authorList>
    </citation>
    <scope>NUCLEOTIDE SEQUENCE [LARGE SCALE GENOMIC DNA]</scope>
    <source>
        <strain evidence="5 6">MSK.17.74</strain>
    </source>
</reference>
<dbReference type="InterPro" id="IPR003313">
    <property type="entry name" value="AraC-bd"/>
</dbReference>
<dbReference type="InterPro" id="IPR037923">
    <property type="entry name" value="HTH-like"/>
</dbReference>
<comment type="caution">
    <text evidence="5">The sequence shown here is derived from an EMBL/GenBank/DDBJ whole genome shotgun (WGS) entry which is preliminary data.</text>
</comment>
<dbReference type="PROSITE" id="PS01124">
    <property type="entry name" value="HTH_ARAC_FAMILY_2"/>
    <property type="match status" value="1"/>
</dbReference>
<dbReference type="Proteomes" id="UP001644719">
    <property type="component" value="Unassembled WGS sequence"/>
</dbReference>
<dbReference type="PANTHER" id="PTHR43280">
    <property type="entry name" value="ARAC-FAMILY TRANSCRIPTIONAL REGULATOR"/>
    <property type="match status" value="1"/>
</dbReference>
<dbReference type="Gene3D" id="1.10.10.60">
    <property type="entry name" value="Homeodomain-like"/>
    <property type="match status" value="2"/>
</dbReference>
<dbReference type="InterPro" id="IPR020449">
    <property type="entry name" value="Tscrpt_reg_AraC-type_HTH"/>
</dbReference>
<dbReference type="EMBL" id="JAAITS010000057">
    <property type="protein sequence ID" value="NSG87022.1"/>
    <property type="molecule type" value="Genomic_DNA"/>
</dbReference>
<dbReference type="Pfam" id="PF12833">
    <property type="entry name" value="HTH_18"/>
    <property type="match status" value="1"/>
</dbReference>
<dbReference type="PRINTS" id="PR00032">
    <property type="entry name" value="HTHARAC"/>
</dbReference>
<keyword evidence="1" id="KW-0805">Transcription regulation</keyword>
<dbReference type="SUPFAM" id="SSF46689">
    <property type="entry name" value="Homeodomain-like"/>
    <property type="match status" value="2"/>
</dbReference>
<protein>
    <submittedName>
        <fullName evidence="5">Helix-turn-helix transcriptional regulator</fullName>
    </submittedName>
</protein>
<feature type="domain" description="HTH araC/xylS-type" evidence="4">
    <location>
        <begin position="164"/>
        <end position="262"/>
    </location>
</feature>
<gene>
    <name evidence="5" type="ORF">G5B17_16780</name>
</gene>
<dbReference type="RefSeq" id="WP_021925437.1">
    <property type="nucleotide sequence ID" value="NZ_JAAIPV010000054.1"/>
</dbReference>
<evidence type="ECO:0000256" key="3">
    <source>
        <dbReference type="ARBA" id="ARBA00023163"/>
    </source>
</evidence>
<organism evidence="5 6">
    <name type="scientific">Blautia faecis</name>
    <dbReference type="NCBI Taxonomy" id="871665"/>
    <lineage>
        <taxon>Bacteria</taxon>
        <taxon>Bacillati</taxon>
        <taxon>Bacillota</taxon>
        <taxon>Clostridia</taxon>
        <taxon>Lachnospirales</taxon>
        <taxon>Lachnospiraceae</taxon>
        <taxon>Blautia</taxon>
    </lineage>
</organism>
<dbReference type="Pfam" id="PF02311">
    <property type="entry name" value="AraC_binding"/>
    <property type="match status" value="1"/>
</dbReference>
<proteinExistence type="predicted"/>
<evidence type="ECO:0000256" key="1">
    <source>
        <dbReference type="ARBA" id="ARBA00023015"/>
    </source>
</evidence>
<keyword evidence="2" id="KW-0238">DNA-binding</keyword>
<dbReference type="InterPro" id="IPR009057">
    <property type="entry name" value="Homeodomain-like_sf"/>
</dbReference>
<sequence>MFPVYEEKKENLHLHSRIARHESPHLHNSVEFIYLTEGCLELGMGQELFHMEEGDFAVLFPEVIHHCQVFSGENNKACYLWAQPILCGQFASVMQKYCPKNPVIKKPQVHRDIVNAIRCLKLDKKEQNPNLVVEQAYVQILLARSIPAFNLQEKSSVESNDIIYQTVSYIAKHFKEEMSLEKMARDMGVSKFTLSRVFSGTFHRNFNQYLNEQRLNYVCVHLECTDKSITDISMDAGFESQRTFNRVFRERYKMTPREYRNLYREKFVLQNEII</sequence>
<evidence type="ECO:0000313" key="6">
    <source>
        <dbReference type="Proteomes" id="UP001644719"/>
    </source>
</evidence>
<dbReference type="PROSITE" id="PS00041">
    <property type="entry name" value="HTH_ARAC_FAMILY_1"/>
    <property type="match status" value="1"/>
</dbReference>
<dbReference type="InterPro" id="IPR014710">
    <property type="entry name" value="RmlC-like_jellyroll"/>
</dbReference>